<dbReference type="Gene3D" id="1.10.443.10">
    <property type="entry name" value="Intergrase catalytic core"/>
    <property type="match status" value="1"/>
</dbReference>
<comment type="caution">
    <text evidence="6">The sequence shown here is derived from an EMBL/GenBank/DDBJ whole genome shotgun (WGS) entry which is preliminary data.</text>
</comment>
<dbReference type="InterPro" id="IPR010998">
    <property type="entry name" value="Integrase_recombinase_N"/>
</dbReference>
<evidence type="ECO:0000256" key="1">
    <source>
        <dbReference type="ARBA" id="ARBA00008857"/>
    </source>
</evidence>
<dbReference type="Proteomes" id="UP000271624">
    <property type="component" value="Unassembled WGS sequence"/>
</dbReference>
<protein>
    <recommendedName>
        <fullName evidence="5">Tyr recombinase domain-containing protein</fullName>
    </recommendedName>
</protein>
<dbReference type="Gene3D" id="1.10.150.130">
    <property type="match status" value="1"/>
</dbReference>
<keyword evidence="3" id="KW-0238">DNA-binding</keyword>
<evidence type="ECO:0000259" key="5">
    <source>
        <dbReference type="PROSITE" id="PS51898"/>
    </source>
</evidence>
<reference evidence="6" key="1">
    <citation type="submission" date="2018-12" db="EMBL/GenBank/DDBJ databases">
        <authorList>
            <person name="Will S."/>
            <person name="Neumann-Schaal M."/>
            <person name="Henke P."/>
        </authorList>
    </citation>
    <scope>NUCLEOTIDE SEQUENCE</scope>
    <source>
        <strain evidence="6">PCC 7102</strain>
    </source>
</reference>
<dbReference type="InterPro" id="IPR002104">
    <property type="entry name" value="Integrase_catalytic"/>
</dbReference>
<evidence type="ECO:0000313" key="6">
    <source>
        <dbReference type="EMBL" id="RUT08875.1"/>
    </source>
</evidence>
<accession>A0A433VS56</accession>
<dbReference type="SUPFAM" id="SSF56349">
    <property type="entry name" value="DNA breaking-rejoining enzymes"/>
    <property type="match status" value="1"/>
</dbReference>
<dbReference type="PANTHER" id="PTHR30629">
    <property type="entry name" value="PROPHAGE INTEGRASE"/>
    <property type="match status" value="1"/>
</dbReference>
<evidence type="ECO:0000256" key="4">
    <source>
        <dbReference type="ARBA" id="ARBA00023172"/>
    </source>
</evidence>
<dbReference type="PANTHER" id="PTHR30629:SF2">
    <property type="entry name" value="PROPHAGE INTEGRASE INTS-RELATED"/>
    <property type="match status" value="1"/>
</dbReference>
<sequence>MSFNVGIGIDRGKLRLILPRSLRVSSRYISTGLVDTPENYKRVQVVAWSIENDLRGGKCDIDSYKTAFRPTINTLQMVVNLVELWQQYAEFKQSQVAATTYRKHYQVKWYNHIKALPSHDLSDAVAIRNHIVKTKTPDTAKRLLTYLSACCRWAMKSELVLSNPFDGMASDIKVPKSAKAIDPFSRLERDSIIEAFSVHPYHHYYTNFVSFLFLTGCRPGEAVALRWDRVSSDCSVITFDTSYDSQFDVWTDTKTHRSRKFPCNQVLREILLNIRPSSYSSTSLVFPRPNGKPINMSKFTRNIWKGTSKYKGVVRTPLVERYRCPYNTRHTYITMALEAGVPVALLAKWVGNSPEVIMKHYAGTLVSMDSPVT</sequence>
<reference evidence="6" key="2">
    <citation type="journal article" date="2019" name="Genome Biol. Evol.">
        <title>Day and night: Metabolic profiles and evolutionary relationships of six axenic non-marine cyanobacteria.</title>
        <authorList>
            <person name="Will S.E."/>
            <person name="Henke P."/>
            <person name="Boedeker C."/>
            <person name="Huang S."/>
            <person name="Brinkmann H."/>
            <person name="Rohde M."/>
            <person name="Jarek M."/>
            <person name="Friedl T."/>
            <person name="Seufert S."/>
            <person name="Schumacher M."/>
            <person name="Overmann J."/>
            <person name="Neumann-Schaal M."/>
            <person name="Petersen J."/>
        </authorList>
    </citation>
    <scope>NUCLEOTIDE SEQUENCE [LARGE SCALE GENOMIC DNA]</scope>
    <source>
        <strain evidence="6">PCC 7102</strain>
    </source>
</reference>
<evidence type="ECO:0000256" key="3">
    <source>
        <dbReference type="ARBA" id="ARBA00023125"/>
    </source>
</evidence>
<name>A0A433VS56_9CYAN</name>
<dbReference type="AlphaFoldDB" id="A0A433VS56"/>
<dbReference type="GO" id="GO:0003677">
    <property type="term" value="F:DNA binding"/>
    <property type="evidence" value="ECO:0007669"/>
    <property type="project" value="UniProtKB-KW"/>
</dbReference>
<comment type="similarity">
    <text evidence="1">Belongs to the 'phage' integrase family.</text>
</comment>
<dbReference type="PROSITE" id="PS51898">
    <property type="entry name" value="TYR_RECOMBINASE"/>
    <property type="match status" value="1"/>
</dbReference>
<dbReference type="InterPro" id="IPR050808">
    <property type="entry name" value="Phage_Integrase"/>
</dbReference>
<proteinExistence type="inferred from homology"/>
<dbReference type="GO" id="GO:0015074">
    <property type="term" value="P:DNA integration"/>
    <property type="evidence" value="ECO:0007669"/>
    <property type="project" value="UniProtKB-KW"/>
</dbReference>
<dbReference type="EMBL" id="RSCL01000002">
    <property type="protein sequence ID" value="RUT08875.1"/>
    <property type="molecule type" value="Genomic_DNA"/>
</dbReference>
<dbReference type="Pfam" id="PF00589">
    <property type="entry name" value="Phage_integrase"/>
    <property type="match status" value="1"/>
</dbReference>
<dbReference type="OrthoDB" id="530235at2"/>
<dbReference type="InterPro" id="IPR013762">
    <property type="entry name" value="Integrase-like_cat_sf"/>
</dbReference>
<keyword evidence="2" id="KW-0229">DNA integration</keyword>
<gene>
    <name evidence="6" type="ORF">DSM106972_009280</name>
</gene>
<organism evidence="6 7">
    <name type="scientific">Dulcicalothrix desertica PCC 7102</name>
    <dbReference type="NCBI Taxonomy" id="232991"/>
    <lineage>
        <taxon>Bacteria</taxon>
        <taxon>Bacillati</taxon>
        <taxon>Cyanobacteriota</taxon>
        <taxon>Cyanophyceae</taxon>
        <taxon>Nostocales</taxon>
        <taxon>Calotrichaceae</taxon>
        <taxon>Dulcicalothrix</taxon>
    </lineage>
</organism>
<evidence type="ECO:0000256" key="2">
    <source>
        <dbReference type="ARBA" id="ARBA00022908"/>
    </source>
</evidence>
<evidence type="ECO:0000313" key="7">
    <source>
        <dbReference type="Proteomes" id="UP000271624"/>
    </source>
</evidence>
<dbReference type="RefSeq" id="WP_127079347.1">
    <property type="nucleotide sequence ID" value="NZ_RSCL01000002.1"/>
</dbReference>
<dbReference type="InterPro" id="IPR011010">
    <property type="entry name" value="DNA_brk_join_enz"/>
</dbReference>
<feature type="domain" description="Tyr recombinase" evidence="5">
    <location>
        <begin position="179"/>
        <end position="373"/>
    </location>
</feature>
<dbReference type="GO" id="GO:0006310">
    <property type="term" value="P:DNA recombination"/>
    <property type="evidence" value="ECO:0007669"/>
    <property type="project" value="UniProtKB-KW"/>
</dbReference>
<keyword evidence="7" id="KW-1185">Reference proteome</keyword>
<keyword evidence="4" id="KW-0233">DNA recombination</keyword>